<dbReference type="Pfam" id="PF03692">
    <property type="entry name" value="CxxCxxCC"/>
    <property type="match status" value="1"/>
</dbReference>
<dbReference type="EMBL" id="JBGLYH010000009">
    <property type="protein sequence ID" value="MEZ7196135.1"/>
    <property type="molecule type" value="Genomic_DNA"/>
</dbReference>
<sequence>MIGSISLTGLFRRFRSLVLRREVEVVGRCNRCGRCCRSIHLRDQGRWLRRAAQYDKLVADAPEHARFRPVGRGDQGFLLFDCALLGDDNLCTAHDTRPALCRNYPPKSLYYEGGRLPNDCGYSFRAATFRDVLLRRKPFKPADFSAVLRREIQQDKDE</sequence>
<reference evidence="1 2" key="1">
    <citation type="submission" date="2024-08" db="EMBL/GenBank/DDBJ databases">
        <title>Sulfate-reducing bacteria isolated from formation water of the oil field in Kazakhstan and description of Pseudodesulfovibrio sp.</title>
        <authorList>
            <person name="Bidzhieva S.K."/>
            <person name="Tourova T.P."/>
            <person name="Grouzdev D.S."/>
            <person name="Beletsky A.V."/>
            <person name="Sokolova D.S."/>
            <person name="Samigullina S.R."/>
            <person name="Poltaraus A.B."/>
            <person name="Avtukh A.N."/>
            <person name="Tereshina V.M."/>
            <person name="Zhaparov N.S."/>
            <person name="Mardanov A.V."/>
            <person name="Nazina T.N."/>
        </authorList>
    </citation>
    <scope>NUCLEOTIDE SEQUENCE [LARGE SCALE GENOMIC DNA]</scope>
    <source>
        <strain evidence="1 2">9FUS</strain>
    </source>
</reference>
<dbReference type="RefSeq" id="WP_371385675.1">
    <property type="nucleotide sequence ID" value="NZ_JBGLYH010000009.1"/>
</dbReference>
<protein>
    <submittedName>
        <fullName evidence="1">YkgJ family cysteine cluster protein</fullName>
    </submittedName>
</protein>
<accession>A0ABV4K288</accession>
<evidence type="ECO:0000313" key="2">
    <source>
        <dbReference type="Proteomes" id="UP001568698"/>
    </source>
</evidence>
<evidence type="ECO:0000313" key="1">
    <source>
        <dbReference type="EMBL" id="MEZ7196135.1"/>
    </source>
</evidence>
<gene>
    <name evidence="1" type="ORF">AB6M95_05180</name>
</gene>
<comment type="caution">
    <text evidence="1">The sequence shown here is derived from an EMBL/GenBank/DDBJ whole genome shotgun (WGS) entry which is preliminary data.</text>
</comment>
<keyword evidence="2" id="KW-1185">Reference proteome</keyword>
<proteinExistence type="predicted"/>
<dbReference type="InterPro" id="IPR005358">
    <property type="entry name" value="Puta_zinc/iron-chelating_dom"/>
</dbReference>
<dbReference type="Proteomes" id="UP001568698">
    <property type="component" value="Unassembled WGS sequence"/>
</dbReference>
<organism evidence="1 2">
    <name type="scientific">Pseudodesulfovibrio karagichevae</name>
    <dbReference type="NCBI Taxonomy" id="3239305"/>
    <lineage>
        <taxon>Bacteria</taxon>
        <taxon>Pseudomonadati</taxon>
        <taxon>Thermodesulfobacteriota</taxon>
        <taxon>Desulfovibrionia</taxon>
        <taxon>Desulfovibrionales</taxon>
        <taxon>Desulfovibrionaceae</taxon>
    </lineage>
</organism>
<name>A0ABV4K288_9BACT</name>